<sequence>MVLDLNWISRGCMVWITQVSNREPTLADVKTSRRITTETYKYLLRGTCRRDTGWIERSLTL</sequence>
<reference evidence="1" key="1">
    <citation type="journal article" date="2019" name="BMC Genomics">
        <title>A new reference genome for Sorghum bicolor reveals high levels of sequence similarity between sweet and grain genotypes: implications for the genetics of sugar metabolism.</title>
        <authorList>
            <person name="Cooper E.A."/>
            <person name="Brenton Z.W."/>
            <person name="Flinn B.S."/>
            <person name="Jenkins J."/>
            <person name="Shu S."/>
            <person name="Flowers D."/>
            <person name="Luo F."/>
            <person name="Wang Y."/>
            <person name="Xia P."/>
            <person name="Barry K."/>
            <person name="Daum C."/>
            <person name="Lipzen A."/>
            <person name="Yoshinaga Y."/>
            <person name="Schmutz J."/>
            <person name="Saski C."/>
            <person name="Vermerris W."/>
            <person name="Kresovich S."/>
        </authorList>
    </citation>
    <scope>NUCLEOTIDE SEQUENCE</scope>
</reference>
<comment type="caution">
    <text evidence="1">The sequence shown here is derived from an EMBL/GenBank/DDBJ whole genome shotgun (WGS) entry which is preliminary data.</text>
</comment>
<protein>
    <submittedName>
        <fullName evidence="1">Uncharacterized protein</fullName>
    </submittedName>
</protein>
<dbReference type="Proteomes" id="UP000807115">
    <property type="component" value="Chromosome 1"/>
</dbReference>
<dbReference type="EMBL" id="CM027680">
    <property type="protein sequence ID" value="KAG0550504.1"/>
    <property type="molecule type" value="Genomic_DNA"/>
</dbReference>
<gene>
    <name evidence="1" type="ORF">BDA96_01G344300</name>
</gene>
<proteinExistence type="predicted"/>
<dbReference type="AlphaFoldDB" id="A0A921S2V6"/>
<organism evidence="1 2">
    <name type="scientific">Sorghum bicolor</name>
    <name type="common">Sorghum</name>
    <name type="synonym">Sorghum vulgare</name>
    <dbReference type="NCBI Taxonomy" id="4558"/>
    <lineage>
        <taxon>Eukaryota</taxon>
        <taxon>Viridiplantae</taxon>
        <taxon>Streptophyta</taxon>
        <taxon>Embryophyta</taxon>
        <taxon>Tracheophyta</taxon>
        <taxon>Spermatophyta</taxon>
        <taxon>Magnoliopsida</taxon>
        <taxon>Liliopsida</taxon>
        <taxon>Poales</taxon>
        <taxon>Poaceae</taxon>
        <taxon>PACMAD clade</taxon>
        <taxon>Panicoideae</taxon>
        <taxon>Andropogonodae</taxon>
        <taxon>Andropogoneae</taxon>
        <taxon>Sorghinae</taxon>
        <taxon>Sorghum</taxon>
    </lineage>
</organism>
<accession>A0A921S2V6</accession>
<name>A0A921S2V6_SORBI</name>
<evidence type="ECO:0000313" key="2">
    <source>
        <dbReference type="Proteomes" id="UP000807115"/>
    </source>
</evidence>
<reference evidence="1" key="2">
    <citation type="submission" date="2020-10" db="EMBL/GenBank/DDBJ databases">
        <authorList>
            <person name="Cooper E.A."/>
            <person name="Brenton Z.W."/>
            <person name="Flinn B.S."/>
            <person name="Jenkins J."/>
            <person name="Shu S."/>
            <person name="Flowers D."/>
            <person name="Luo F."/>
            <person name="Wang Y."/>
            <person name="Xia P."/>
            <person name="Barry K."/>
            <person name="Daum C."/>
            <person name="Lipzen A."/>
            <person name="Yoshinaga Y."/>
            <person name="Schmutz J."/>
            <person name="Saski C."/>
            <person name="Vermerris W."/>
            <person name="Kresovich S."/>
        </authorList>
    </citation>
    <scope>NUCLEOTIDE SEQUENCE</scope>
</reference>
<evidence type="ECO:0000313" key="1">
    <source>
        <dbReference type="EMBL" id="KAG0550504.1"/>
    </source>
</evidence>